<dbReference type="Proteomes" id="UP000183077">
    <property type="component" value="Unassembled WGS sequence"/>
</dbReference>
<evidence type="ECO:0000313" key="3">
    <source>
        <dbReference type="Proteomes" id="UP000183077"/>
    </source>
</evidence>
<dbReference type="GeneID" id="82258572"/>
<evidence type="ECO:0000313" key="2">
    <source>
        <dbReference type="EMBL" id="SEJ34675.1"/>
    </source>
</evidence>
<protein>
    <submittedName>
        <fullName evidence="2">GLPGLI family protein</fullName>
    </submittedName>
</protein>
<gene>
    <name evidence="2" type="ORF">SAMN04488018_12645</name>
</gene>
<dbReference type="InterPro" id="IPR005901">
    <property type="entry name" value="GLPGLI"/>
</dbReference>
<keyword evidence="1" id="KW-0732">Signal</keyword>
<organism evidence="2 3">
    <name type="scientific">Myroides marinus</name>
    <dbReference type="NCBI Taxonomy" id="703342"/>
    <lineage>
        <taxon>Bacteria</taxon>
        <taxon>Pseudomonadati</taxon>
        <taxon>Bacteroidota</taxon>
        <taxon>Flavobacteriia</taxon>
        <taxon>Flavobacteriales</taxon>
        <taxon>Flavobacteriaceae</taxon>
        <taxon>Myroides</taxon>
    </lineage>
</organism>
<name>A0A1H6YD54_9FLAO</name>
<feature type="chain" id="PRO_5010209273" evidence="1">
    <location>
        <begin position="21"/>
        <end position="267"/>
    </location>
</feature>
<dbReference type="NCBIfam" id="TIGR01200">
    <property type="entry name" value="GLPGLI"/>
    <property type="match status" value="1"/>
</dbReference>
<feature type="signal peptide" evidence="1">
    <location>
        <begin position="1"/>
        <end position="20"/>
    </location>
</feature>
<dbReference type="AlphaFoldDB" id="A0A1H6YD54"/>
<dbReference type="RefSeq" id="WP_074747944.1">
    <property type="nucleotide sequence ID" value="NZ_FNYS01000026.1"/>
</dbReference>
<reference evidence="2 3" key="1">
    <citation type="submission" date="2016-10" db="EMBL/GenBank/DDBJ databases">
        <authorList>
            <person name="de Groot N.N."/>
        </authorList>
    </citation>
    <scope>NUCLEOTIDE SEQUENCE [LARGE SCALE GENOMIC DNA]</scope>
    <source>
        <strain evidence="2 3">DSM 23048</strain>
    </source>
</reference>
<proteinExistence type="predicted"/>
<accession>A0A1H6YD54</accession>
<dbReference type="EMBL" id="FNYS01000026">
    <property type="protein sequence ID" value="SEJ34675.1"/>
    <property type="molecule type" value="Genomic_DNA"/>
</dbReference>
<sequence length="267" mass="31085">MKRLVMSTICALGITVVSMAQEKIDVMRYEYGVTFKPSVVSDEVKTETVYLDVWDSSSRFYSEGYAKRTERLTKTGQLAFLGVNFDMSGETTFFKEIVVKEIDKQYYVERISALLKIEYPVNIVKWIIDSATEKYEGMTVQKAVGELNGRTWTVWFTTEIPLIEGPYKFKNLPGFVVKAVDDKQDYLFEFRKSEKVQVPLHFYEYEKAAITKEKDLIRARELRANKSLKQDFAEKGIQIYLEDTVENQQSMSKKIGDNTNYMEWLTK</sequence>
<evidence type="ECO:0000256" key="1">
    <source>
        <dbReference type="SAM" id="SignalP"/>
    </source>
</evidence>